<evidence type="ECO:0000259" key="2">
    <source>
        <dbReference type="PROSITE" id="PS50106"/>
    </source>
</evidence>
<proteinExistence type="predicted"/>
<protein>
    <recommendedName>
        <fullName evidence="2">PDZ domain-containing protein</fullName>
    </recommendedName>
</protein>
<feature type="compositionally biased region" description="Basic and acidic residues" evidence="1">
    <location>
        <begin position="236"/>
        <end position="249"/>
    </location>
</feature>
<dbReference type="SUPFAM" id="SSF50156">
    <property type="entry name" value="PDZ domain-like"/>
    <property type="match status" value="2"/>
</dbReference>
<dbReference type="InterPro" id="IPR001478">
    <property type="entry name" value="PDZ"/>
</dbReference>
<dbReference type="AlphaFoldDB" id="G3NIE5"/>
<dbReference type="InterPro" id="IPR036034">
    <property type="entry name" value="PDZ_sf"/>
</dbReference>
<dbReference type="PROSITE" id="PS50106">
    <property type="entry name" value="PDZ"/>
    <property type="match status" value="1"/>
</dbReference>
<feature type="region of interest" description="Disordered" evidence="1">
    <location>
        <begin position="183"/>
        <end position="285"/>
    </location>
</feature>
<dbReference type="Bgee" id="ENSGACG00000003892">
    <property type="expression patterns" value="Expressed in camera-type eye"/>
</dbReference>
<reference evidence="3" key="1">
    <citation type="submission" date="2006-01" db="EMBL/GenBank/DDBJ databases">
        <authorList>
            <person name="Lindblad-Toh K."/>
            <person name="Mauceli E."/>
            <person name="Grabherr M."/>
            <person name="Chang J.L."/>
            <person name="Lander E.S."/>
        </authorList>
    </citation>
    <scope>NUCLEOTIDE SEQUENCE [LARGE SCALE GENOMIC DNA]</scope>
</reference>
<evidence type="ECO:0000256" key="1">
    <source>
        <dbReference type="SAM" id="MobiDB-lite"/>
    </source>
</evidence>
<reference evidence="3" key="2">
    <citation type="submission" date="2024-04" db="UniProtKB">
        <authorList>
            <consortium name="Ensembl"/>
        </authorList>
    </citation>
    <scope>IDENTIFICATION</scope>
</reference>
<feature type="compositionally biased region" description="Basic and acidic residues" evidence="1">
    <location>
        <begin position="199"/>
        <end position="212"/>
    </location>
</feature>
<dbReference type="Gene3D" id="2.30.42.10">
    <property type="match status" value="2"/>
</dbReference>
<dbReference type="STRING" id="69293.ENSGACP00000005105"/>
<evidence type="ECO:0000313" key="3">
    <source>
        <dbReference type="Ensembl" id="ENSGACP00000005105.1"/>
    </source>
</evidence>
<dbReference type="InParanoid" id="G3NIE5"/>
<sequence length="382" mass="41084">MPITQDNALSILPLLENWHSSSSINSVNVDDMSLCLAAIQKLMEYIDFNFTEGDPALSSCRDGLDVEVHAVSLSKEEGDDGGFGLSFGNIPIFGDPDGRKKGGPRRRRDQGPIMDVGCIWVTEVRKRSPAARCGGIKLRDELLSLNGQLMVGVDVSGASYLADQCWDGGCIYLIMLRRVKRKAPPPPCNANGSAGTAAIDDRYEDPPQRRAVPEASDASANGMRTRKFGVISRSSSNRDAEPKGSRRDGPTAFAPADAAEDPGRGQSAHALPAGSPDASPRDMSGAHFSRPFLRCECRLNAESTEAQVVFLPAMREITIDSPCSFNSHCTVACPKEGSYIWKMHMVKGEEGLGIQITGGRGSKRSPHGIVIAHVEKAGAIYR</sequence>
<name>G3NIE5_GASAC</name>
<feature type="domain" description="PDZ" evidence="2">
    <location>
        <begin position="70"/>
        <end position="160"/>
    </location>
</feature>
<dbReference type="Ensembl" id="ENSGACT00000005120.1">
    <property type="protein sequence ID" value="ENSGACP00000005105.1"/>
    <property type="gene ID" value="ENSGACG00000003892.1"/>
</dbReference>
<dbReference type="eggNOG" id="KOG3528">
    <property type="taxonomic scope" value="Eukaryota"/>
</dbReference>
<dbReference type="OMA" id="IWKMHIV"/>
<accession>G3NIE5</accession>
<dbReference type="SMART" id="SM00228">
    <property type="entry name" value="PDZ"/>
    <property type="match status" value="1"/>
</dbReference>
<organism evidence="3">
    <name type="scientific">Gasterosteus aculeatus</name>
    <name type="common">Three-spined stickleback</name>
    <dbReference type="NCBI Taxonomy" id="69293"/>
    <lineage>
        <taxon>Eukaryota</taxon>
        <taxon>Metazoa</taxon>
        <taxon>Chordata</taxon>
        <taxon>Craniata</taxon>
        <taxon>Vertebrata</taxon>
        <taxon>Euteleostomi</taxon>
        <taxon>Actinopterygii</taxon>
        <taxon>Neopterygii</taxon>
        <taxon>Teleostei</taxon>
        <taxon>Neoteleostei</taxon>
        <taxon>Acanthomorphata</taxon>
        <taxon>Eupercaria</taxon>
        <taxon>Perciformes</taxon>
        <taxon>Cottioidei</taxon>
        <taxon>Gasterosteales</taxon>
        <taxon>Gasterosteidae</taxon>
        <taxon>Gasterosteus</taxon>
    </lineage>
</organism>